<organism evidence="2 3">
    <name type="scientific">Synaphobranchus kaupii</name>
    <name type="common">Kaup's arrowtooth eel</name>
    <dbReference type="NCBI Taxonomy" id="118154"/>
    <lineage>
        <taxon>Eukaryota</taxon>
        <taxon>Metazoa</taxon>
        <taxon>Chordata</taxon>
        <taxon>Craniata</taxon>
        <taxon>Vertebrata</taxon>
        <taxon>Euteleostomi</taxon>
        <taxon>Actinopterygii</taxon>
        <taxon>Neopterygii</taxon>
        <taxon>Teleostei</taxon>
        <taxon>Anguilliformes</taxon>
        <taxon>Synaphobranchidae</taxon>
        <taxon>Synaphobranchus</taxon>
    </lineage>
</organism>
<feature type="compositionally biased region" description="Polar residues" evidence="1">
    <location>
        <begin position="1"/>
        <end position="11"/>
    </location>
</feature>
<dbReference type="EMBL" id="JAINUF010000001">
    <property type="protein sequence ID" value="KAJ8379747.1"/>
    <property type="molecule type" value="Genomic_DNA"/>
</dbReference>
<gene>
    <name evidence="2" type="ORF">SKAU_G00005250</name>
</gene>
<accession>A0A9Q1G937</accession>
<sequence>MDSGNDGNQKPSGAAKRKKRREKEEKEAAALKNVPLISSFFKKARNEEEEDVELYNGPGEGEGKGVGGLAFSANTDRQKGICRPPATSPTCRCESSWLAQEGETGNGHTASVLASSLGQTVGWIVGQLDRLRNSVFLGTRREGGEIAEKSIWFLQQYRGEDHILYSGLC</sequence>
<comment type="caution">
    <text evidence="2">The sequence shown here is derived from an EMBL/GenBank/DDBJ whole genome shotgun (WGS) entry which is preliminary data.</text>
</comment>
<protein>
    <submittedName>
        <fullName evidence="2">Uncharacterized protein</fullName>
    </submittedName>
</protein>
<evidence type="ECO:0000313" key="2">
    <source>
        <dbReference type="EMBL" id="KAJ8379747.1"/>
    </source>
</evidence>
<evidence type="ECO:0000313" key="3">
    <source>
        <dbReference type="Proteomes" id="UP001152622"/>
    </source>
</evidence>
<evidence type="ECO:0000256" key="1">
    <source>
        <dbReference type="SAM" id="MobiDB-lite"/>
    </source>
</evidence>
<name>A0A9Q1G937_SYNKA</name>
<dbReference type="Proteomes" id="UP001152622">
    <property type="component" value="Chromosome 1"/>
</dbReference>
<reference evidence="2" key="1">
    <citation type="journal article" date="2023" name="Science">
        <title>Genome structures resolve the early diversification of teleost fishes.</title>
        <authorList>
            <person name="Parey E."/>
            <person name="Louis A."/>
            <person name="Montfort J."/>
            <person name="Bouchez O."/>
            <person name="Roques C."/>
            <person name="Iampietro C."/>
            <person name="Lluch J."/>
            <person name="Castinel A."/>
            <person name="Donnadieu C."/>
            <person name="Desvignes T."/>
            <person name="Floi Bucao C."/>
            <person name="Jouanno E."/>
            <person name="Wen M."/>
            <person name="Mejri S."/>
            <person name="Dirks R."/>
            <person name="Jansen H."/>
            <person name="Henkel C."/>
            <person name="Chen W.J."/>
            <person name="Zahm M."/>
            <person name="Cabau C."/>
            <person name="Klopp C."/>
            <person name="Thompson A.W."/>
            <person name="Robinson-Rechavi M."/>
            <person name="Braasch I."/>
            <person name="Lecointre G."/>
            <person name="Bobe J."/>
            <person name="Postlethwait J.H."/>
            <person name="Berthelot C."/>
            <person name="Roest Crollius H."/>
            <person name="Guiguen Y."/>
        </authorList>
    </citation>
    <scope>NUCLEOTIDE SEQUENCE</scope>
    <source>
        <strain evidence="2">WJC10195</strain>
    </source>
</reference>
<keyword evidence="3" id="KW-1185">Reference proteome</keyword>
<proteinExistence type="predicted"/>
<dbReference type="AlphaFoldDB" id="A0A9Q1G937"/>
<feature type="region of interest" description="Disordered" evidence="1">
    <location>
        <begin position="1"/>
        <end position="29"/>
    </location>
</feature>